<sequence>MFNIQGNKVAWIYNWWQLPEGPGQGPVGTPFWEYVPMLHSDRPDHTNTWFQNVEKCAGVNPAGAIHVLSFNEPDQCGNGGSCMRDYVQAANAHKTWVQPLVDKYGSRLYVGTPAVTNGVQAPDGGPMGLPWLREFMKHCDGCKFDYVVIHWYDSSRNVEYFKKQLQDAWNEFQKPIWITEFGATGRVDEQLGFLHEVLLWMDA</sequence>
<dbReference type="GeneID" id="54553817"/>
<dbReference type="InterPro" id="IPR024655">
    <property type="entry name" value="Asl1_glyco_hydro_catalytic"/>
</dbReference>
<dbReference type="RefSeq" id="XP_033658051.1">
    <property type="nucleotide sequence ID" value="XM_033800642.1"/>
</dbReference>
<protein>
    <recommendedName>
        <fullName evidence="1">Asl1-like glycosyl hydrolase catalytic domain-containing protein</fullName>
    </recommendedName>
</protein>
<organism evidence="2 3">
    <name type="scientific">Westerdykella ornata</name>
    <dbReference type="NCBI Taxonomy" id="318751"/>
    <lineage>
        <taxon>Eukaryota</taxon>
        <taxon>Fungi</taxon>
        <taxon>Dikarya</taxon>
        <taxon>Ascomycota</taxon>
        <taxon>Pezizomycotina</taxon>
        <taxon>Dothideomycetes</taxon>
        <taxon>Pleosporomycetidae</taxon>
        <taxon>Pleosporales</taxon>
        <taxon>Sporormiaceae</taxon>
        <taxon>Westerdykella</taxon>
    </lineage>
</organism>
<reference evidence="2" key="1">
    <citation type="journal article" date="2020" name="Stud. Mycol.">
        <title>101 Dothideomycetes genomes: a test case for predicting lifestyles and emergence of pathogens.</title>
        <authorList>
            <person name="Haridas S."/>
            <person name="Albert R."/>
            <person name="Binder M."/>
            <person name="Bloem J."/>
            <person name="Labutti K."/>
            <person name="Salamov A."/>
            <person name="Andreopoulos B."/>
            <person name="Baker S."/>
            <person name="Barry K."/>
            <person name="Bills G."/>
            <person name="Bluhm B."/>
            <person name="Cannon C."/>
            <person name="Castanera R."/>
            <person name="Culley D."/>
            <person name="Daum C."/>
            <person name="Ezra D."/>
            <person name="Gonzalez J."/>
            <person name="Henrissat B."/>
            <person name="Kuo A."/>
            <person name="Liang C."/>
            <person name="Lipzen A."/>
            <person name="Lutzoni F."/>
            <person name="Magnuson J."/>
            <person name="Mondo S."/>
            <person name="Nolan M."/>
            <person name="Ohm R."/>
            <person name="Pangilinan J."/>
            <person name="Park H.-J."/>
            <person name="Ramirez L."/>
            <person name="Alfaro M."/>
            <person name="Sun H."/>
            <person name="Tritt A."/>
            <person name="Yoshinaga Y."/>
            <person name="Zwiers L.-H."/>
            <person name="Turgeon B."/>
            <person name="Goodwin S."/>
            <person name="Spatafora J."/>
            <person name="Crous P."/>
            <person name="Grigoriev I."/>
        </authorList>
    </citation>
    <scope>NUCLEOTIDE SEQUENCE</scope>
    <source>
        <strain evidence="2">CBS 379.55</strain>
    </source>
</reference>
<evidence type="ECO:0000259" key="1">
    <source>
        <dbReference type="Pfam" id="PF11790"/>
    </source>
</evidence>
<dbReference type="AlphaFoldDB" id="A0A6A6JWR0"/>
<feature type="domain" description="Asl1-like glycosyl hydrolase catalytic" evidence="1">
    <location>
        <begin position="2"/>
        <end position="202"/>
    </location>
</feature>
<dbReference type="Gene3D" id="3.20.20.80">
    <property type="entry name" value="Glycosidases"/>
    <property type="match status" value="1"/>
</dbReference>
<dbReference type="Pfam" id="PF11790">
    <property type="entry name" value="Glyco_hydro_cc"/>
    <property type="match status" value="1"/>
</dbReference>
<dbReference type="GO" id="GO:0009277">
    <property type="term" value="C:fungal-type cell wall"/>
    <property type="evidence" value="ECO:0007669"/>
    <property type="project" value="TreeGrafter"/>
</dbReference>
<gene>
    <name evidence="2" type="ORF">EI97DRAFT_455402</name>
</gene>
<keyword evidence="3" id="KW-1185">Reference proteome</keyword>
<evidence type="ECO:0000313" key="2">
    <source>
        <dbReference type="EMBL" id="KAF2280513.1"/>
    </source>
</evidence>
<dbReference type="GO" id="GO:0071966">
    <property type="term" value="P:fungal-type cell wall polysaccharide metabolic process"/>
    <property type="evidence" value="ECO:0007669"/>
    <property type="project" value="TreeGrafter"/>
</dbReference>
<name>A0A6A6JWR0_WESOR</name>
<evidence type="ECO:0000313" key="3">
    <source>
        <dbReference type="Proteomes" id="UP000800097"/>
    </source>
</evidence>
<dbReference type="OrthoDB" id="5985073at2759"/>
<dbReference type="Proteomes" id="UP000800097">
    <property type="component" value="Unassembled WGS sequence"/>
</dbReference>
<proteinExistence type="predicted"/>
<accession>A0A6A6JWR0</accession>
<dbReference type="InterPro" id="IPR053183">
    <property type="entry name" value="ASL1"/>
</dbReference>
<dbReference type="InterPro" id="IPR017853">
    <property type="entry name" value="GH"/>
</dbReference>
<dbReference type="SUPFAM" id="SSF51445">
    <property type="entry name" value="(Trans)glycosidases"/>
    <property type="match status" value="1"/>
</dbReference>
<dbReference type="PANTHER" id="PTHR34154:SF10">
    <property type="entry name" value="ASL1-LIKE GLYCOSYL HYDROLASE CATALYTIC DOMAIN-CONTAINING PROTEIN"/>
    <property type="match status" value="1"/>
</dbReference>
<dbReference type="PANTHER" id="PTHR34154">
    <property type="entry name" value="ALKALI-SENSITIVE LINKAGE PROTEIN 1"/>
    <property type="match status" value="1"/>
</dbReference>
<dbReference type="EMBL" id="ML986485">
    <property type="protein sequence ID" value="KAF2280513.1"/>
    <property type="molecule type" value="Genomic_DNA"/>
</dbReference>